<dbReference type="Gene3D" id="3.15.20.10">
    <property type="entry name" value="Bactericidal permeability-increasing protein, domain 2"/>
    <property type="match status" value="1"/>
</dbReference>
<keyword evidence="5" id="KW-1185">Reference proteome</keyword>
<feature type="domain" description="Lipid-binding serum glycoprotein C-terminal" evidence="3">
    <location>
        <begin position="302"/>
        <end position="500"/>
    </location>
</feature>
<feature type="signal peptide" evidence="2">
    <location>
        <begin position="1"/>
        <end position="45"/>
    </location>
</feature>
<feature type="non-terminal residue" evidence="4">
    <location>
        <position position="1"/>
    </location>
</feature>
<dbReference type="InterPro" id="IPR017942">
    <property type="entry name" value="Lipid-bd_serum_glycop_N"/>
</dbReference>
<dbReference type="InterPro" id="IPR001124">
    <property type="entry name" value="Lipid-bd_serum_glycop_C"/>
</dbReference>
<dbReference type="Pfam" id="PF02886">
    <property type="entry name" value="LBP_BPI_CETP_C"/>
    <property type="match status" value="1"/>
</dbReference>
<protein>
    <recommendedName>
        <fullName evidence="3">Lipid-binding serum glycoprotein C-terminal domain-containing protein</fullName>
    </recommendedName>
</protein>
<dbReference type="GO" id="GO:0005615">
    <property type="term" value="C:extracellular space"/>
    <property type="evidence" value="ECO:0007669"/>
    <property type="project" value="InterPro"/>
</dbReference>
<dbReference type="EMBL" id="CP144690">
    <property type="protein sequence ID" value="WVY90909.1"/>
    <property type="molecule type" value="Genomic_DNA"/>
</dbReference>
<organism evidence="4 5">
    <name type="scientific">Vigna mungo</name>
    <name type="common">Black gram</name>
    <name type="synonym">Phaseolus mungo</name>
    <dbReference type="NCBI Taxonomy" id="3915"/>
    <lineage>
        <taxon>Eukaryota</taxon>
        <taxon>Viridiplantae</taxon>
        <taxon>Streptophyta</taxon>
        <taxon>Embryophyta</taxon>
        <taxon>Tracheophyta</taxon>
        <taxon>Spermatophyta</taxon>
        <taxon>Magnoliopsida</taxon>
        <taxon>eudicotyledons</taxon>
        <taxon>Gunneridae</taxon>
        <taxon>Pentapetalae</taxon>
        <taxon>rosids</taxon>
        <taxon>fabids</taxon>
        <taxon>Fabales</taxon>
        <taxon>Fabaceae</taxon>
        <taxon>Papilionoideae</taxon>
        <taxon>50 kb inversion clade</taxon>
        <taxon>NPAAA clade</taxon>
        <taxon>indigoferoid/millettioid clade</taxon>
        <taxon>Phaseoleae</taxon>
        <taxon>Vigna</taxon>
    </lineage>
</organism>
<dbReference type="Proteomes" id="UP001374535">
    <property type="component" value="Chromosome 11"/>
</dbReference>
<evidence type="ECO:0000256" key="2">
    <source>
        <dbReference type="SAM" id="SignalP"/>
    </source>
</evidence>
<keyword evidence="2" id="KW-0732">Signal</keyword>
<feature type="chain" id="PRO_5042926480" description="Lipid-binding serum glycoprotein C-terminal domain-containing protein" evidence="2">
    <location>
        <begin position="46"/>
        <end position="518"/>
    </location>
</feature>
<keyword evidence="1" id="KW-0325">Glycoprotein</keyword>
<dbReference type="PANTHER" id="PTHR46801:SF8">
    <property type="entry name" value="LBP_BPI_CETP FAMILY, CARBOXY-TERMINAL DOMAIN PROTEIN"/>
    <property type="match status" value="1"/>
</dbReference>
<dbReference type="SMART" id="SM00329">
    <property type="entry name" value="BPI2"/>
    <property type="match status" value="1"/>
</dbReference>
<dbReference type="AlphaFoldDB" id="A0AAQ3MGS3"/>
<dbReference type="InterPro" id="IPR017943">
    <property type="entry name" value="Bactericidal_perm-incr_a/b_dom"/>
</dbReference>
<proteinExistence type="predicted"/>
<dbReference type="SUPFAM" id="SSF55394">
    <property type="entry name" value="Bactericidal permeability-increasing protein, BPI"/>
    <property type="match status" value="2"/>
</dbReference>
<dbReference type="Pfam" id="PF01273">
    <property type="entry name" value="LBP_BPI_CETP"/>
    <property type="match status" value="1"/>
</dbReference>
<accession>A0AAQ3MGS3</accession>
<evidence type="ECO:0000313" key="5">
    <source>
        <dbReference type="Proteomes" id="UP001374535"/>
    </source>
</evidence>
<reference evidence="4 5" key="1">
    <citation type="journal article" date="2023" name="Life. Sci Alliance">
        <title>Evolutionary insights into 3D genome organization and epigenetic landscape of Vigna mungo.</title>
        <authorList>
            <person name="Junaid A."/>
            <person name="Singh B."/>
            <person name="Bhatia S."/>
        </authorList>
    </citation>
    <scope>NUCLEOTIDE SEQUENCE [LARGE SCALE GENOMIC DNA]</scope>
    <source>
        <strain evidence="4">Urdbean</strain>
    </source>
</reference>
<evidence type="ECO:0000259" key="3">
    <source>
        <dbReference type="SMART" id="SM00329"/>
    </source>
</evidence>
<dbReference type="PIRSF" id="PIRSF002417">
    <property type="entry name" value="Lipid_binding_protein"/>
    <property type="match status" value="1"/>
</dbReference>
<evidence type="ECO:0000313" key="4">
    <source>
        <dbReference type="EMBL" id="WVY90909.1"/>
    </source>
</evidence>
<evidence type="ECO:0000256" key="1">
    <source>
        <dbReference type="ARBA" id="ARBA00023180"/>
    </source>
</evidence>
<sequence length="518" mass="55962">VKQLGLHNDIGLIDPSEGSTCKIGMTPSTCFLLLSLLLLSSSTRGVQDHEEGFISITISDKGLDFAKDILIDQAVDSITLSQLPEIEETVQVPLVGKANVVLSEITINDIQVNSSSVNTGETGITVVVSGATANLSLKWRYSVSSWLVPIGISDSGTATAEVNDLQVGLTVNLTNQEGTLKLLLLDSGCHVRDLSIKLHGGAAWLYQVLVDAFAGSIASGVEEAVSDQINEGISTLDVLLQSLPKTFPIDETAALNVSFVNNPELSDSAIELQINGLFIGRNEILSPQGYRRGSDVSVSGANASPKMITISLHENVFKSASLVYFTADTLKWTVDELPDQNLLNTAEWRFLIPQLYKQYPNDDMNLDVFVSSPPDIQVTNKDVGVQISIDIILNVLEAGEVVPVACISVDFSASCAAEIIGNNLAGWLKLNKFSTYLKWSKIGKLHLNLIQSVTSAVLKTVLIPYLNSQLVRGIPLPILNDFALDNARILYAPPWITVSSDVSFLGHYHHKHLPAYVS</sequence>
<dbReference type="PANTHER" id="PTHR46801">
    <property type="entry name" value="OS06G0309200 PROTEIN"/>
    <property type="match status" value="1"/>
</dbReference>
<name>A0AAQ3MGS3_VIGMU</name>
<dbReference type="InterPro" id="IPR045897">
    <property type="entry name" value="BPI/LBP_pln"/>
</dbReference>
<dbReference type="InterPro" id="IPR030675">
    <property type="entry name" value="BPI/LBP"/>
</dbReference>
<dbReference type="Gene3D" id="3.15.10.10">
    <property type="entry name" value="Bactericidal permeability-increasing protein, domain 1"/>
    <property type="match status" value="1"/>
</dbReference>
<dbReference type="GO" id="GO:0008289">
    <property type="term" value="F:lipid binding"/>
    <property type="evidence" value="ECO:0007669"/>
    <property type="project" value="InterPro"/>
</dbReference>
<gene>
    <name evidence="4" type="ORF">V8G54_036423</name>
</gene>